<evidence type="ECO:0000259" key="9">
    <source>
        <dbReference type="Pfam" id="PF14416"/>
    </source>
</evidence>
<keyword evidence="5" id="KW-1133">Transmembrane helix</keyword>
<evidence type="ECO:0000313" key="10">
    <source>
        <dbReference type="EMBL" id="KAK7267503.1"/>
    </source>
</evidence>
<comment type="caution">
    <text evidence="10">The sequence shown here is derived from an EMBL/GenBank/DDBJ whole genome shotgun (WGS) entry which is preliminary data.</text>
</comment>
<keyword evidence="7" id="KW-0732">Signal</keyword>
<keyword evidence="11" id="KW-1185">Reference proteome</keyword>
<gene>
    <name evidence="10" type="ORF">RIF29_20178</name>
</gene>
<dbReference type="InterPro" id="IPR026057">
    <property type="entry name" value="TBL_C"/>
</dbReference>
<reference evidence="10 11" key="1">
    <citation type="submission" date="2024-01" db="EMBL/GenBank/DDBJ databases">
        <title>The genomes of 5 underutilized Papilionoideae crops provide insights into root nodulation and disease resistanc.</title>
        <authorList>
            <person name="Yuan L."/>
        </authorList>
    </citation>
    <scope>NUCLEOTIDE SEQUENCE [LARGE SCALE GENOMIC DNA]</scope>
    <source>
        <strain evidence="10">ZHUSHIDOU_FW_LH</strain>
        <tissue evidence="10">Leaf</tissue>
    </source>
</reference>
<evidence type="ECO:0000256" key="3">
    <source>
        <dbReference type="ARBA" id="ARBA00022692"/>
    </source>
</evidence>
<feature type="chain" id="PRO_5042909762" description="Trichome birefringence-like N-terminal domain-containing protein" evidence="7">
    <location>
        <begin position="32"/>
        <end position="354"/>
    </location>
</feature>
<feature type="domain" description="Trichome birefringence-like C-terminal" evidence="8">
    <location>
        <begin position="96"/>
        <end position="349"/>
    </location>
</feature>
<protein>
    <recommendedName>
        <fullName evidence="12">Trichome birefringence-like N-terminal domain-containing protein</fullName>
    </recommendedName>
</protein>
<dbReference type="GO" id="GO:0016020">
    <property type="term" value="C:membrane"/>
    <property type="evidence" value="ECO:0007669"/>
    <property type="project" value="UniProtKB-SubCell"/>
</dbReference>
<organism evidence="10 11">
    <name type="scientific">Crotalaria pallida</name>
    <name type="common">Smooth rattlebox</name>
    <name type="synonym">Crotalaria striata</name>
    <dbReference type="NCBI Taxonomy" id="3830"/>
    <lineage>
        <taxon>Eukaryota</taxon>
        <taxon>Viridiplantae</taxon>
        <taxon>Streptophyta</taxon>
        <taxon>Embryophyta</taxon>
        <taxon>Tracheophyta</taxon>
        <taxon>Spermatophyta</taxon>
        <taxon>Magnoliopsida</taxon>
        <taxon>eudicotyledons</taxon>
        <taxon>Gunneridae</taxon>
        <taxon>Pentapetalae</taxon>
        <taxon>rosids</taxon>
        <taxon>fabids</taxon>
        <taxon>Fabales</taxon>
        <taxon>Fabaceae</taxon>
        <taxon>Papilionoideae</taxon>
        <taxon>50 kb inversion clade</taxon>
        <taxon>genistoids sensu lato</taxon>
        <taxon>core genistoids</taxon>
        <taxon>Crotalarieae</taxon>
        <taxon>Crotalaria</taxon>
    </lineage>
</organism>
<evidence type="ECO:0008006" key="12">
    <source>
        <dbReference type="Google" id="ProtNLM"/>
    </source>
</evidence>
<evidence type="ECO:0000313" key="11">
    <source>
        <dbReference type="Proteomes" id="UP001372338"/>
    </source>
</evidence>
<evidence type="ECO:0000256" key="6">
    <source>
        <dbReference type="ARBA" id="ARBA00023136"/>
    </source>
</evidence>
<name>A0AAN9I4S8_CROPI</name>
<keyword evidence="6" id="KW-0472">Membrane</keyword>
<dbReference type="GO" id="GO:0016413">
    <property type="term" value="F:O-acetyltransferase activity"/>
    <property type="evidence" value="ECO:0007669"/>
    <property type="project" value="InterPro"/>
</dbReference>
<dbReference type="GO" id="GO:0005794">
    <property type="term" value="C:Golgi apparatus"/>
    <property type="evidence" value="ECO:0007669"/>
    <property type="project" value="TreeGrafter"/>
</dbReference>
<dbReference type="InterPro" id="IPR025846">
    <property type="entry name" value="TBL_N"/>
</dbReference>
<evidence type="ECO:0000256" key="1">
    <source>
        <dbReference type="ARBA" id="ARBA00004167"/>
    </source>
</evidence>
<accession>A0AAN9I4S8</accession>
<dbReference type="PANTHER" id="PTHR32285">
    <property type="entry name" value="PROTEIN TRICHOME BIREFRINGENCE-LIKE 9-RELATED"/>
    <property type="match status" value="1"/>
</dbReference>
<comment type="subcellular location">
    <subcellularLocation>
        <location evidence="1">Membrane</location>
        <topology evidence="1">Single-pass membrane protein</topology>
    </subcellularLocation>
</comment>
<dbReference type="EMBL" id="JAYWIO010000004">
    <property type="protein sequence ID" value="KAK7267503.1"/>
    <property type="molecule type" value="Genomic_DNA"/>
</dbReference>
<dbReference type="Proteomes" id="UP001372338">
    <property type="component" value="Unassembled WGS sequence"/>
</dbReference>
<feature type="signal peptide" evidence="7">
    <location>
        <begin position="1"/>
        <end position="31"/>
    </location>
</feature>
<comment type="similarity">
    <text evidence="2">Belongs to the PC-esterase family. TBL subfamily.</text>
</comment>
<evidence type="ECO:0000256" key="7">
    <source>
        <dbReference type="SAM" id="SignalP"/>
    </source>
</evidence>
<keyword evidence="3" id="KW-0812">Transmembrane</keyword>
<evidence type="ECO:0000256" key="5">
    <source>
        <dbReference type="ARBA" id="ARBA00022989"/>
    </source>
</evidence>
<evidence type="ECO:0000256" key="4">
    <source>
        <dbReference type="ARBA" id="ARBA00022968"/>
    </source>
</evidence>
<dbReference type="Pfam" id="PF13839">
    <property type="entry name" value="PC-Esterase"/>
    <property type="match status" value="1"/>
</dbReference>
<sequence length="354" mass="40497">MAFYSCLCVLAHSFTVLWLVTPLLWYHQVQGMIVQSNHQERGCDYSIGSWVVDVHHPLYEASRSCPFIGQGFNCLGNGRPDQDYLRYRWKPSSCNLPRFDGKKFLERYRGKKIMFVGDSLSNNMWQSLTCLLHTAVPKSDYTLTSQTKQLSVFFFKEYQTSIMWLKNGYLVDVVHDKEKGRVVKLDSIKSGDQWRGVDALIFNTYHWWTHIGESKTHFEVGNEVKDMDYMEAFRIGLTTWAKWIDSNIDPSKTSVLFQGIAATHSDGKGCQGQTKPVQGSQPLYPGVDIVKNILRSMKNPIHLLDITLLTQLRIDGHPSIYSGRGTSYVDCSHWCLAGVPDTWNEFLYAALIGR</sequence>
<dbReference type="PANTHER" id="PTHR32285:SF200">
    <property type="entry name" value="PMR5_CAS1P GDSL_SGNH-LIKE ACYL-ESTERASE FAMILY PROTEIN"/>
    <property type="match status" value="1"/>
</dbReference>
<proteinExistence type="inferred from homology"/>
<evidence type="ECO:0000259" key="8">
    <source>
        <dbReference type="Pfam" id="PF13839"/>
    </source>
</evidence>
<keyword evidence="4" id="KW-0735">Signal-anchor</keyword>
<feature type="domain" description="Trichome birefringence-like N-terminal" evidence="9">
    <location>
        <begin position="42"/>
        <end position="95"/>
    </location>
</feature>
<dbReference type="InterPro" id="IPR029962">
    <property type="entry name" value="TBL"/>
</dbReference>
<evidence type="ECO:0000256" key="2">
    <source>
        <dbReference type="ARBA" id="ARBA00007727"/>
    </source>
</evidence>
<dbReference type="AlphaFoldDB" id="A0AAN9I4S8"/>
<dbReference type="Pfam" id="PF14416">
    <property type="entry name" value="PMR5N"/>
    <property type="match status" value="1"/>
</dbReference>